<protein>
    <submittedName>
        <fullName evidence="2">Uncharacterized protein</fullName>
    </submittedName>
</protein>
<dbReference type="Proteomes" id="UP000619788">
    <property type="component" value="Unassembled WGS sequence"/>
</dbReference>
<comment type="caution">
    <text evidence="2">The sequence shown here is derived from an EMBL/GenBank/DDBJ whole genome shotgun (WGS) entry which is preliminary data.</text>
</comment>
<dbReference type="EMBL" id="BOOJ01000033">
    <property type="protein sequence ID" value="GIH93593.1"/>
    <property type="molecule type" value="Genomic_DNA"/>
</dbReference>
<reference evidence="2 3" key="1">
    <citation type="submission" date="2021-01" db="EMBL/GenBank/DDBJ databases">
        <title>Whole genome shotgun sequence of Planobispora siamensis NBRC 107568.</title>
        <authorList>
            <person name="Komaki H."/>
            <person name="Tamura T."/>
        </authorList>
    </citation>
    <scope>NUCLEOTIDE SEQUENCE [LARGE SCALE GENOMIC DNA]</scope>
    <source>
        <strain evidence="2 3">NBRC 107568</strain>
    </source>
</reference>
<keyword evidence="3" id="KW-1185">Reference proteome</keyword>
<proteinExistence type="predicted"/>
<name>A0A8J3SG18_9ACTN</name>
<gene>
    <name evidence="2" type="ORF">Psi01_42230</name>
</gene>
<organism evidence="2 3">
    <name type="scientific">Planobispora siamensis</name>
    <dbReference type="NCBI Taxonomy" id="936338"/>
    <lineage>
        <taxon>Bacteria</taxon>
        <taxon>Bacillati</taxon>
        <taxon>Actinomycetota</taxon>
        <taxon>Actinomycetes</taxon>
        <taxon>Streptosporangiales</taxon>
        <taxon>Streptosporangiaceae</taxon>
        <taxon>Planobispora</taxon>
    </lineage>
</organism>
<evidence type="ECO:0000313" key="2">
    <source>
        <dbReference type="EMBL" id="GIH93593.1"/>
    </source>
</evidence>
<sequence length="100" mass="9230">MKIDGGPGEVGSDSEDPPDSRRISAATALPAAASQAITATGPAFGRCPVEASASVGPGGRECGTGGNGAYAGGSGGAGREGCGGCEGWGECEGWGGGGGG</sequence>
<evidence type="ECO:0000313" key="3">
    <source>
        <dbReference type="Proteomes" id="UP000619788"/>
    </source>
</evidence>
<feature type="region of interest" description="Disordered" evidence="1">
    <location>
        <begin position="1"/>
        <end position="22"/>
    </location>
</feature>
<accession>A0A8J3SG18</accession>
<evidence type="ECO:0000256" key="1">
    <source>
        <dbReference type="SAM" id="MobiDB-lite"/>
    </source>
</evidence>
<dbReference type="AlphaFoldDB" id="A0A8J3SG18"/>